<dbReference type="AlphaFoldDB" id="A0A2H3CZF6"/>
<keyword evidence="2" id="KW-1185">Reference proteome</keyword>
<reference evidence="2" key="1">
    <citation type="journal article" date="2017" name="Nat. Ecol. Evol.">
        <title>Genome expansion and lineage-specific genetic innovations in the forest pathogenic fungi Armillaria.</title>
        <authorList>
            <person name="Sipos G."/>
            <person name="Prasanna A.N."/>
            <person name="Walter M.C."/>
            <person name="O'Connor E."/>
            <person name="Balint B."/>
            <person name="Krizsan K."/>
            <person name="Kiss B."/>
            <person name="Hess J."/>
            <person name="Varga T."/>
            <person name="Slot J."/>
            <person name="Riley R."/>
            <person name="Boka B."/>
            <person name="Rigling D."/>
            <person name="Barry K."/>
            <person name="Lee J."/>
            <person name="Mihaltcheva S."/>
            <person name="LaButti K."/>
            <person name="Lipzen A."/>
            <person name="Waldron R."/>
            <person name="Moloney N.M."/>
            <person name="Sperisen C."/>
            <person name="Kredics L."/>
            <person name="Vagvoelgyi C."/>
            <person name="Patrignani A."/>
            <person name="Fitzpatrick D."/>
            <person name="Nagy I."/>
            <person name="Doyle S."/>
            <person name="Anderson J.B."/>
            <person name="Grigoriev I.V."/>
            <person name="Gueldener U."/>
            <person name="Muensterkoetter M."/>
            <person name="Nagy L.G."/>
        </authorList>
    </citation>
    <scope>NUCLEOTIDE SEQUENCE [LARGE SCALE GENOMIC DNA]</scope>
    <source>
        <strain evidence="2">Ar21-2</strain>
    </source>
</reference>
<protein>
    <submittedName>
        <fullName evidence="1">Uncharacterized protein</fullName>
    </submittedName>
</protein>
<dbReference type="OrthoDB" id="2995194at2759"/>
<organism evidence="1 2">
    <name type="scientific">Armillaria gallica</name>
    <name type="common">Bulbous honey fungus</name>
    <name type="synonym">Armillaria bulbosa</name>
    <dbReference type="NCBI Taxonomy" id="47427"/>
    <lineage>
        <taxon>Eukaryota</taxon>
        <taxon>Fungi</taxon>
        <taxon>Dikarya</taxon>
        <taxon>Basidiomycota</taxon>
        <taxon>Agaricomycotina</taxon>
        <taxon>Agaricomycetes</taxon>
        <taxon>Agaricomycetidae</taxon>
        <taxon>Agaricales</taxon>
        <taxon>Marasmiineae</taxon>
        <taxon>Physalacriaceae</taxon>
        <taxon>Armillaria</taxon>
    </lineage>
</organism>
<sequence length="149" mass="16106">MNSFNIGTINNELSDAHLAQKVDTIEISAKGFESTIHQGMVVMHLYLMLLSPSAGKDHYRIQLDVNCSLVNGIVQPDVTMTGRDVIPTGSHIATVLSFAILEPHNIAVGDLLELLTSAGLDSTTVNVYNTACGRFCFQSLKVFAEKGLI</sequence>
<name>A0A2H3CZF6_ARMGA</name>
<dbReference type="Proteomes" id="UP000217790">
    <property type="component" value="Unassembled WGS sequence"/>
</dbReference>
<dbReference type="OMA" id="YNTACGR"/>
<dbReference type="EMBL" id="KZ293673">
    <property type="protein sequence ID" value="PBK88429.1"/>
    <property type="molecule type" value="Genomic_DNA"/>
</dbReference>
<dbReference type="InParanoid" id="A0A2H3CZF6"/>
<evidence type="ECO:0000313" key="1">
    <source>
        <dbReference type="EMBL" id="PBK88429.1"/>
    </source>
</evidence>
<accession>A0A2H3CZF6</accession>
<proteinExistence type="predicted"/>
<gene>
    <name evidence="1" type="ORF">ARMGADRAFT_1084755</name>
</gene>
<evidence type="ECO:0000313" key="2">
    <source>
        <dbReference type="Proteomes" id="UP000217790"/>
    </source>
</evidence>